<dbReference type="InterPro" id="IPR002915">
    <property type="entry name" value="DeoC/FbaB/LacD_aldolase"/>
</dbReference>
<evidence type="ECO:0000313" key="3">
    <source>
        <dbReference type="EMBL" id="OZI60059.1"/>
    </source>
</evidence>
<dbReference type="InterPro" id="IPR013785">
    <property type="entry name" value="Aldolase_TIM"/>
</dbReference>
<reference evidence="4" key="1">
    <citation type="submission" date="2017-05" db="EMBL/GenBank/DDBJ databases">
        <title>Complete and WGS of Bordetella genogroups.</title>
        <authorList>
            <person name="Spilker T."/>
            <person name="Lipuma J."/>
        </authorList>
    </citation>
    <scope>NUCLEOTIDE SEQUENCE [LARGE SCALE GENOMIC DNA]</scope>
    <source>
        <strain evidence="4">AU8856</strain>
    </source>
</reference>
<dbReference type="PANTHER" id="PTHR39340">
    <property type="entry name" value="SULFOFRUCTOSEPHOSPHATE ALDOLASE"/>
    <property type="match status" value="1"/>
</dbReference>
<dbReference type="NCBIfam" id="NF009498">
    <property type="entry name" value="PRK12858.1"/>
    <property type="match status" value="1"/>
</dbReference>
<dbReference type="RefSeq" id="WP_094841477.1">
    <property type="nucleotide sequence ID" value="NZ_NEVS01000004.1"/>
</dbReference>
<comment type="similarity">
    <text evidence="1">Belongs to the aldolase LacD family.</text>
</comment>
<evidence type="ECO:0000313" key="4">
    <source>
        <dbReference type="Proteomes" id="UP000215767"/>
    </source>
</evidence>
<keyword evidence="2" id="KW-0456">Lyase</keyword>
<dbReference type="Pfam" id="PF01791">
    <property type="entry name" value="DeoC"/>
    <property type="match status" value="1"/>
</dbReference>
<keyword evidence="4" id="KW-1185">Reference proteome</keyword>
<sequence length="348" mass="37932">MPAELHLGKTWGLRRMATPDGHFAMVALDQRPPIINLVAARRGIAPQEVAFTDVIDIKRLLVGALGSHASAMLFDPNYAFPAALPCLPAHTGLVVTLEDHRFQDTPGGRLSHSIRDWSVEKIKRIGGDGVKVLAWYRPDASPEVRSHQQRYVEEIGRECRKWDIPLVLELLVYPFARSAGHTTDYVEAAEKLPELVIESVREFADPRYGVDLFKLESPLPGASLPARDGGAGHLAAQAWFDRMGDICAQAAIPWVMLSAGVTGAQFVRVMEYAYAAGANGFLAGRAIWGEALQSFPDLARCDTGLREQGQATLRELGALTVRSGRPWTPDYASLSGISAEGEFCAAYA</sequence>
<dbReference type="SMART" id="SM01133">
    <property type="entry name" value="DeoC"/>
    <property type="match status" value="1"/>
</dbReference>
<protein>
    <submittedName>
        <fullName evidence="3">Tagatose-bisphosphate aldolase</fullName>
    </submittedName>
</protein>
<dbReference type="OrthoDB" id="9802970at2"/>
<dbReference type="Proteomes" id="UP000215767">
    <property type="component" value="Unassembled WGS sequence"/>
</dbReference>
<dbReference type="GO" id="GO:0061595">
    <property type="term" value="F:6-deoxy-6-sulfofructose-1-phosphate aldolase activity"/>
    <property type="evidence" value="ECO:0007669"/>
    <property type="project" value="TreeGrafter"/>
</dbReference>
<organism evidence="3 4">
    <name type="scientific">Bordetella genomosp. 11</name>
    <dbReference type="NCBI Taxonomy" id="1416808"/>
    <lineage>
        <taxon>Bacteria</taxon>
        <taxon>Pseudomonadati</taxon>
        <taxon>Pseudomonadota</taxon>
        <taxon>Betaproteobacteria</taxon>
        <taxon>Burkholderiales</taxon>
        <taxon>Alcaligenaceae</taxon>
        <taxon>Bordetella</taxon>
    </lineage>
</organism>
<dbReference type="InterPro" id="IPR050552">
    <property type="entry name" value="LacD_aldolase"/>
</dbReference>
<name>A0A261UDQ8_9BORD</name>
<gene>
    <name evidence="3" type="ORF">CAL28_11340</name>
</gene>
<evidence type="ECO:0000256" key="2">
    <source>
        <dbReference type="ARBA" id="ARBA00023239"/>
    </source>
</evidence>
<dbReference type="GO" id="GO:1902777">
    <property type="term" value="P:6-sulfoquinovose(1-) catabolic process"/>
    <property type="evidence" value="ECO:0007669"/>
    <property type="project" value="TreeGrafter"/>
</dbReference>
<dbReference type="AlphaFoldDB" id="A0A261UDQ8"/>
<dbReference type="SUPFAM" id="SSF51569">
    <property type="entry name" value="Aldolase"/>
    <property type="match status" value="1"/>
</dbReference>
<accession>A0A261UDQ8</accession>
<dbReference type="PANTHER" id="PTHR39340:SF1">
    <property type="entry name" value="SULFOFRUCTOSEPHOSPHATE ALDOLASE"/>
    <property type="match status" value="1"/>
</dbReference>
<dbReference type="Gene3D" id="3.20.20.70">
    <property type="entry name" value="Aldolase class I"/>
    <property type="match status" value="1"/>
</dbReference>
<evidence type="ECO:0000256" key="1">
    <source>
        <dbReference type="ARBA" id="ARBA00008679"/>
    </source>
</evidence>
<dbReference type="EMBL" id="NEVS01000004">
    <property type="protein sequence ID" value="OZI60059.1"/>
    <property type="molecule type" value="Genomic_DNA"/>
</dbReference>
<proteinExistence type="inferred from homology"/>
<comment type="caution">
    <text evidence="3">The sequence shown here is derived from an EMBL/GenBank/DDBJ whole genome shotgun (WGS) entry which is preliminary data.</text>
</comment>